<evidence type="ECO:0000256" key="1">
    <source>
        <dbReference type="SAM" id="MobiDB-lite"/>
    </source>
</evidence>
<reference evidence="2" key="3">
    <citation type="journal article" date="2017" name="Nature">
        <title>Genome sequence of the progenitor of the wheat D genome Aegilops tauschii.</title>
        <authorList>
            <person name="Luo M.C."/>
            <person name="Gu Y.Q."/>
            <person name="Puiu D."/>
            <person name="Wang H."/>
            <person name="Twardziok S.O."/>
            <person name="Deal K.R."/>
            <person name="Huo N."/>
            <person name="Zhu T."/>
            <person name="Wang L."/>
            <person name="Wang Y."/>
            <person name="McGuire P.E."/>
            <person name="Liu S."/>
            <person name="Long H."/>
            <person name="Ramasamy R.K."/>
            <person name="Rodriguez J.C."/>
            <person name="Van S.L."/>
            <person name="Yuan L."/>
            <person name="Wang Z."/>
            <person name="Xia Z."/>
            <person name="Xiao L."/>
            <person name="Anderson O.D."/>
            <person name="Ouyang S."/>
            <person name="Liang Y."/>
            <person name="Zimin A.V."/>
            <person name="Pertea G."/>
            <person name="Qi P."/>
            <person name="Bennetzen J.L."/>
            <person name="Dai X."/>
            <person name="Dawson M.W."/>
            <person name="Muller H.G."/>
            <person name="Kugler K."/>
            <person name="Rivarola-Duarte L."/>
            <person name="Spannagl M."/>
            <person name="Mayer K.F.X."/>
            <person name="Lu F.H."/>
            <person name="Bevan M.W."/>
            <person name="Leroy P."/>
            <person name="Li P."/>
            <person name="You F.M."/>
            <person name="Sun Q."/>
            <person name="Liu Z."/>
            <person name="Lyons E."/>
            <person name="Wicker T."/>
            <person name="Salzberg S.L."/>
            <person name="Devos K.M."/>
            <person name="Dvorak J."/>
        </authorList>
    </citation>
    <scope>NUCLEOTIDE SEQUENCE [LARGE SCALE GENOMIC DNA]</scope>
    <source>
        <strain evidence="2">cv. AL8/78</strain>
    </source>
</reference>
<proteinExistence type="predicted"/>
<reference evidence="3" key="1">
    <citation type="journal article" date="2014" name="Science">
        <title>Ancient hybridizations among the ancestral genomes of bread wheat.</title>
        <authorList>
            <consortium name="International Wheat Genome Sequencing Consortium,"/>
            <person name="Marcussen T."/>
            <person name="Sandve S.R."/>
            <person name="Heier L."/>
            <person name="Spannagl M."/>
            <person name="Pfeifer M."/>
            <person name="Jakobsen K.S."/>
            <person name="Wulff B.B."/>
            <person name="Steuernagel B."/>
            <person name="Mayer K.F."/>
            <person name="Olsen O.A."/>
        </authorList>
    </citation>
    <scope>NUCLEOTIDE SEQUENCE [LARGE SCALE GENOMIC DNA]</scope>
    <source>
        <strain evidence="3">cv. AL8/78</strain>
    </source>
</reference>
<feature type="compositionally biased region" description="Low complexity" evidence="1">
    <location>
        <begin position="96"/>
        <end position="110"/>
    </location>
</feature>
<organism evidence="2 3">
    <name type="scientific">Aegilops tauschii subsp. strangulata</name>
    <name type="common">Goatgrass</name>
    <dbReference type="NCBI Taxonomy" id="200361"/>
    <lineage>
        <taxon>Eukaryota</taxon>
        <taxon>Viridiplantae</taxon>
        <taxon>Streptophyta</taxon>
        <taxon>Embryophyta</taxon>
        <taxon>Tracheophyta</taxon>
        <taxon>Spermatophyta</taxon>
        <taxon>Magnoliopsida</taxon>
        <taxon>Liliopsida</taxon>
        <taxon>Poales</taxon>
        <taxon>Poaceae</taxon>
        <taxon>BOP clade</taxon>
        <taxon>Pooideae</taxon>
        <taxon>Triticodae</taxon>
        <taxon>Triticeae</taxon>
        <taxon>Triticinae</taxon>
        <taxon>Aegilops</taxon>
    </lineage>
</organism>
<dbReference type="Proteomes" id="UP000015105">
    <property type="component" value="Chromosome 6D"/>
</dbReference>
<feature type="compositionally biased region" description="Basic and acidic residues" evidence="1">
    <location>
        <begin position="1"/>
        <end position="18"/>
    </location>
</feature>
<reference evidence="2" key="5">
    <citation type="journal article" date="2021" name="G3 (Bethesda)">
        <title>Aegilops tauschii genome assembly Aet v5.0 features greater sequence contiguity and improved annotation.</title>
        <authorList>
            <person name="Wang L."/>
            <person name="Zhu T."/>
            <person name="Rodriguez J.C."/>
            <person name="Deal K.R."/>
            <person name="Dubcovsky J."/>
            <person name="McGuire P.E."/>
            <person name="Lux T."/>
            <person name="Spannagl M."/>
            <person name="Mayer K.F.X."/>
            <person name="Baldrich P."/>
            <person name="Meyers B.C."/>
            <person name="Huo N."/>
            <person name="Gu Y.Q."/>
            <person name="Zhou H."/>
            <person name="Devos K.M."/>
            <person name="Bennetzen J.L."/>
            <person name="Unver T."/>
            <person name="Budak H."/>
            <person name="Gulick P.J."/>
            <person name="Galiba G."/>
            <person name="Kalapos B."/>
            <person name="Nelson D.R."/>
            <person name="Li P."/>
            <person name="You F.M."/>
            <person name="Luo M.C."/>
            <person name="Dvorak J."/>
        </authorList>
    </citation>
    <scope>NUCLEOTIDE SEQUENCE [LARGE SCALE GENOMIC DNA]</scope>
    <source>
        <strain evidence="2">cv. AL8/78</strain>
    </source>
</reference>
<accession>A0A453NCA6</accession>
<feature type="region of interest" description="Disordered" evidence="1">
    <location>
        <begin position="68"/>
        <end position="119"/>
    </location>
</feature>
<dbReference type="EnsemblPlants" id="AET6Gv20319500.13">
    <property type="protein sequence ID" value="AET6Gv20319500.13"/>
    <property type="gene ID" value="AET6Gv20319500"/>
</dbReference>
<keyword evidence="3" id="KW-1185">Reference proteome</keyword>
<protein>
    <submittedName>
        <fullName evidence="2">Uncharacterized protein</fullName>
    </submittedName>
</protein>
<sequence>MMPTTSDREKRKLPHEGTDSCFSHAASTTMEAIRRSHHPDRTNWEEENHHRLLAARLHCASSALRGNRDAAAPCSVGSHALSPRSLSRSERKSDSDSASITSSLISITSSHTEGRPKGK</sequence>
<dbReference type="Gramene" id="AET6Gv20319500.13">
    <property type="protein sequence ID" value="AET6Gv20319500.13"/>
    <property type="gene ID" value="AET6Gv20319500"/>
</dbReference>
<dbReference type="AlphaFoldDB" id="A0A453NCA6"/>
<evidence type="ECO:0000313" key="3">
    <source>
        <dbReference type="Proteomes" id="UP000015105"/>
    </source>
</evidence>
<reference evidence="3" key="2">
    <citation type="journal article" date="2017" name="Nat. Plants">
        <title>The Aegilops tauschii genome reveals multiple impacts of transposons.</title>
        <authorList>
            <person name="Zhao G."/>
            <person name="Zou C."/>
            <person name="Li K."/>
            <person name="Wang K."/>
            <person name="Li T."/>
            <person name="Gao L."/>
            <person name="Zhang X."/>
            <person name="Wang H."/>
            <person name="Yang Z."/>
            <person name="Liu X."/>
            <person name="Jiang W."/>
            <person name="Mao L."/>
            <person name="Kong X."/>
            <person name="Jiao Y."/>
            <person name="Jia J."/>
        </authorList>
    </citation>
    <scope>NUCLEOTIDE SEQUENCE [LARGE SCALE GENOMIC DNA]</scope>
    <source>
        <strain evidence="3">cv. AL8/78</strain>
    </source>
</reference>
<name>A0A453NCA6_AEGTS</name>
<feature type="region of interest" description="Disordered" evidence="1">
    <location>
        <begin position="1"/>
        <end position="45"/>
    </location>
</feature>
<reference evidence="2" key="4">
    <citation type="submission" date="2019-03" db="UniProtKB">
        <authorList>
            <consortium name="EnsemblPlants"/>
        </authorList>
    </citation>
    <scope>IDENTIFICATION</scope>
</reference>
<evidence type="ECO:0000313" key="2">
    <source>
        <dbReference type="EnsemblPlants" id="AET6Gv20319500.13"/>
    </source>
</evidence>